<feature type="non-terminal residue" evidence="2">
    <location>
        <position position="1"/>
    </location>
</feature>
<evidence type="ECO:0000313" key="2">
    <source>
        <dbReference type="EMBL" id="VDP07993.1"/>
    </source>
</evidence>
<dbReference type="Proteomes" id="UP000277204">
    <property type="component" value="Unassembled WGS sequence"/>
</dbReference>
<dbReference type="AlphaFoldDB" id="A0A183MCE6"/>
<keyword evidence="3" id="KW-1185">Reference proteome</keyword>
<organism evidence="2 3">
    <name type="scientific">Schistosoma margrebowiei</name>
    <dbReference type="NCBI Taxonomy" id="48269"/>
    <lineage>
        <taxon>Eukaryota</taxon>
        <taxon>Metazoa</taxon>
        <taxon>Spiralia</taxon>
        <taxon>Lophotrochozoa</taxon>
        <taxon>Platyhelminthes</taxon>
        <taxon>Trematoda</taxon>
        <taxon>Digenea</taxon>
        <taxon>Strigeidida</taxon>
        <taxon>Schistosomatoidea</taxon>
        <taxon>Schistosomatidae</taxon>
        <taxon>Schistosoma</taxon>
    </lineage>
</organism>
<proteinExistence type="predicted"/>
<gene>
    <name evidence="2" type="ORF">SMRZ_LOCUS13721</name>
</gene>
<name>A0A183MCE6_9TREM</name>
<evidence type="ECO:0000313" key="3">
    <source>
        <dbReference type="Proteomes" id="UP000277204"/>
    </source>
</evidence>
<dbReference type="EMBL" id="UZAI01010915">
    <property type="protein sequence ID" value="VDP07993.1"/>
    <property type="molecule type" value="Genomic_DNA"/>
</dbReference>
<feature type="compositionally biased region" description="Basic and acidic residues" evidence="1">
    <location>
        <begin position="128"/>
        <end position="141"/>
    </location>
</feature>
<sequence>FGSQPHSGKVENEALDNCKNGITEDNTFGICNTRPEEFLDNSRNSKGSIQLSSGILTNITWLSTTEDLLEEGDTTMNSNSKGIIEVLTSTCQRVLGHNMHHHKGCIFTETVIRIREKKQKIPNNNGCTRERKVEAKTEYTEANKQLKKSVGSDEQKYV</sequence>
<accession>A0A183MCE6</accession>
<feature type="region of interest" description="Disordered" evidence="1">
    <location>
        <begin position="122"/>
        <end position="158"/>
    </location>
</feature>
<protein>
    <submittedName>
        <fullName evidence="2">Uncharacterized protein</fullName>
    </submittedName>
</protein>
<reference evidence="2 3" key="1">
    <citation type="submission" date="2018-11" db="EMBL/GenBank/DDBJ databases">
        <authorList>
            <consortium name="Pathogen Informatics"/>
        </authorList>
    </citation>
    <scope>NUCLEOTIDE SEQUENCE [LARGE SCALE GENOMIC DNA]</scope>
    <source>
        <strain evidence="2 3">Zambia</strain>
    </source>
</reference>
<evidence type="ECO:0000256" key="1">
    <source>
        <dbReference type="SAM" id="MobiDB-lite"/>
    </source>
</evidence>